<geneLocation type="plasmid" evidence="1 3">
    <name>1</name>
</geneLocation>
<protein>
    <submittedName>
        <fullName evidence="1">Uncharacterized protein</fullName>
    </submittedName>
</protein>
<dbReference type="Proteomes" id="UP000000390">
    <property type="component" value="Plasmid 1"/>
</dbReference>
<evidence type="ECO:0000313" key="2">
    <source>
        <dbReference type="EMBL" id="ELY41394.1"/>
    </source>
</evidence>
<dbReference type="Proteomes" id="UP000011645">
    <property type="component" value="Unassembled WGS sequence"/>
</dbReference>
<proteinExistence type="predicted"/>
<reference evidence="2 4" key="2">
    <citation type="journal article" date="2014" name="PLoS Genet.">
        <title>Phylogenetically driven sequencing of extremely halophilic archaea reveals strategies for static and dynamic osmo-response.</title>
        <authorList>
            <person name="Becker E.A."/>
            <person name="Seitzer P.M."/>
            <person name="Tritt A."/>
            <person name="Larsen D."/>
            <person name="Krusor M."/>
            <person name="Yao A.I."/>
            <person name="Wu D."/>
            <person name="Madern D."/>
            <person name="Eisen J.A."/>
            <person name="Darling A.E."/>
            <person name="Facciotti M.T."/>
        </authorList>
    </citation>
    <scope>NUCLEOTIDE SEQUENCE [LARGE SCALE GENOMIC DNA]</scope>
    <source>
        <strain evidence="2">B3</strain>
        <strain evidence="4">DSM 18796 / CECT 7217 / JCM 14584 / KCTC 4019 / B3</strain>
    </source>
</reference>
<dbReference type="KEGG" id="hje:HacjB3_15756"/>
<keyword evidence="4" id="KW-1185">Reference proteome</keyword>
<organism evidence="1 3">
    <name type="scientific">Halalkalicoccus jeotgali (strain DSM 18796 / CECT 7217 / JCM 14584 / KCTC 4019 / B3)</name>
    <dbReference type="NCBI Taxonomy" id="795797"/>
    <lineage>
        <taxon>Archaea</taxon>
        <taxon>Methanobacteriati</taxon>
        <taxon>Methanobacteriota</taxon>
        <taxon>Stenosarchaea group</taxon>
        <taxon>Halobacteria</taxon>
        <taxon>Halobacteriales</taxon>
        <taxon>Halococcaceae</taxon>
        <taxon>Halalkalicoccus</taxon>
    </lineage>
</organism>
<keyword evidence="1" id="KW-0614">Plasmid</keyword>
<evidence type="ECO:0000313" key="3">
    <source>
        <dbReference type="Proteomes" id="UP000000390"/>
    </source>
</evidence>
<dbReference type="EMBL" id="AOHV01000005">
    <property type="protein sequence ID" value="ELY41394.1"/>
    <property type="molecule type" value="Genomic_DNA"/>
</dbReference>
<evidence type="ECO:0000313" key="1">
    <source>
        <dbReference type="EMBL" id="ADJ16511.1"/>
    </source>
</evidence>
<dbReference type="AlphaFoldDB" id="D8JB58"/>
<evidence type="ECO:0000313" key="4">
    <source>
        <dbReference type="Proteomes" id="UP000011645"/>
    </source>
</evidence>
<dbReference type="EMBL" id="CP002063">
    <property type="protein sequence ID" value="ADJ16511.1"/>
    <property type="molecule type" value="Genomic_DNA"/>
</dbReference>
<name>D8JB58_HALJB</name>
<sequence length="44" mass="5103">MLRNNSVQSIEAIELTPLFLVHNTTSEQPECIDEFSLCFIRFDT</sequence>
<reference evidence="1 3" key="1">
    <citation type="journal article" date="2010" name="J. Bacteriol.">
        <title>Complete genome sequence of Halalkalicoccus jeotgali B3(T), an extremely halophilic archaeon.</title>
        <authorList>
            <person name="Roh S.W."/>
            <person name="Nam Y.D."/>
            <person name="Nam S.H."/>
            <person name="Choi S.H."/>
            <person name="Park H.S."/>
            <person name="Bae J.W."/>
        </authorList>
    </citation>
    <scope>NUCLEOTIDE SEQUENCE [LARGE SCALE GENOMIC DNA]</scope>
    <source>
        <strain evidence="1">B3</strain>
        <strain evidence="3">DSM 18796 / CECT 7217 / JCM 14584 / KCTC 4019 / B3</strain>
        <plasmid evidence="3">1</plasmid>
    </source>
</reference>
<accession>D8JB58</accession>
<dbReference type="HOGENOM" id="CLU_3210638_0_0_2"/>
<gene>
    <name evidence="1" type="ordered locus">HacjB3_15756</name>
    <name evidence="2" type="ORF">C497_01500</name>
</gene>